<dbReference type="EMBL" id="KN847040">
    <property type="protein sequence ID" value="KIW33961.1"/>
    <property type="molecule type" value="Genomic_DNA"/>
</dbReference>
<evidence type="ECO:0000256" key="7">
    <source>
        <dbReference type="SAM" id="Phobius"/>
    </source>
</evidence>
<keyword evidence="9" id="KW-1185">Reference proteome</keyword>
<keyword evidence="5" id="KW-0175">Coiled coil</keyword>
<dbReference type="OrthoDB" id="4137041at2759"/>
<dbReference type="SUPFAM" id="SSF144083">
    <property type="entry name" value="Magnesium transport protein CorA, transmembrane region"/>
    <property type="match status" value="1"/>
</dbReference>
<dbReference type="Pfam" id="PF01544">
    <property type="entry name" value="CorA"/>
    <property type="match status" value="1"/>
</dbReference>
<dbReference type="GO" id="GO:0016020">
    <property type="term" value="C:membrane"/>
    <property type="evidence" value="ECO:0007669"/>
    <property type="project" value="UniProtKB-SubCell"/>
</dbReference>
<dbReference type="HOGENOM" id="CLU_023638_0_0_1"/>
<dbReference type="Gene3D" id="1.20.58.340">
    <property type="entry name" value="Magnesium transport protein CorA, transmembrane region"/>
    <property type="match status" value="1"/>
</dbReference>
<evidence type="ECO:0000313" key="9">
    <source>
        <dbReference type="Proteomes" id="UP000054466"/>
    </source>
</evidence>
<evidence type="ECO:0000256" key="2">
    <source>
        <dbReference type="ARBA" id="ARBA00022692"/>
    </source>
</evidence>
<dbReference type="GeneID" id="27339966"/>
<evidence type="ECO:0000256" key="4">
    <source>
        <dbReference type="ARBA" id="ARBA00023136"/>
    </source>
</evidence>
<gene>
    <name evidence="8" type="ORF">PV07_00772</name>
</gene>
<proteinExistence type="predicted"/>
<dbReference type="STRING" id="569365.A0A0D2A0M3"/>
<dbReference type="VEuPathDB" id="FungiDB:PV07_00772"/>
<dbReference type="Proteomes" id="UP000054466">
    <property type="component" value="Unassembled WGS sequence"/>
</dbReference>
<reference evidence="8 9" key="1">
    <citation type="submission" date="2015-01" db="EMBL/GenBank/DDBJ databases">
        <title>The Genome Sequence of Cladophialophora immunda CBS83496.</title>
        <authorList>
            <consortium name="The Broad Institute Genomics Platform"/>
            <person name="Cuomo C."/>
            <person name="de Hoog S."/>
            <person name="Gorbushina A."/>
            <person name="Stielow B."/>
            <person name="Teixiera M."/>
            <person name="Abouelleil A."/>
            <person name="Chapman S.B."/>
            <person name="Priest M."/>
            <person name="Young S.K."/>
            <person name="Wortman J."/>
            <person name="Nusbaum C."/>
            <person name="Birren B."/>
        </authorList>
    </citation>
    <scope>NUCLEOTIDE SEQUENCE [LARGE SCALE GENOMIC DNA]</scope>
    <source>
        <strain evidence="8 9">CBS 83496</strain>
    </source>
</reference>
<evidence type="ECO:0000256" key="5">
    <source>
        <dbReference type="SAM" id="Coils"/>
    </source>
</evidence>
<dbReference type="InterPro" id="IPR002523">
    <property type="entry name" value="MgTranspt_CorA/ZnTranspt_ZntB"/>
</dbReference>
<keyword evidence="3 7" id="KW-1133">Transmembrane helix</keyword>
<dbReference type="GO" id="GO:0046873">
    <property type="term" value="F:metal ion transmembrane transporter activity"/>
    <property type="evidence" value="ECO:0007669"/>
    <property type="project" value="InterPro"/>
</dbReference>
<comment type="subcellular location">
    <subcellularLocation>
        <location evidence="1">Membrane</location>
        <topology evidence="1">Multi-pass membrane protein</topology>
    </subcellularLocation>
</comment>
<dbReference type="InterPro" id="IPR045863">
    <property type="entry name" value="CorA_TM1_TM2"/>
</dbReference>
<dbReference type="AlphaFoldDB" id="A0A0D2A0M3"/>
<evidence type="ECO:0000313" key="8">
    <source>
        <dbReference type="EMBL" id="KIW33961.1"/>
    </source>
</evidence>
<evidence type="ECO:0000256" key="3">
    <source>
        <dbReference type="ARBA" id="ARBA00022989"/>
    </source>
</evidence>
<protein>
    <submittedName>
        <fullName evidence="8">Uncharacterized protein</fullName>
    </submittedName>
</protein>
<feature type="compositionally biased region" description="Pro residues" evidence="6">
    <location>
        <begin position="7"/>
        <end position="17"/>
    </location>
</feature>
<evidence type="ECO:0000256" key="1">
    <source>
        <dbReference type="ARBA" id="ARBA00004141"/>
    </source>
</evidence>
<feature type="region of interest" description="Disordered" evidence="6">
    <location>
        <begin position="403"/>
        <end position="425"/>
    </location>
</feature>
<sequence length="562" mass="63131">MANLQPPSAPGSRNPPDPNRHAPRDYAAAVHRHSLRSKEHHLFTGTNYRSLALFLRNKNSRASAGAGQAPGLSREHDILIIHDLTPAGRRITRFNSLTGLQDFHNHPLPADHCGQLVFLRGLPSPEWVNAIGARYRVDPELFWQHLPLTSGHATFDLPALASAACNIAKLTVTSIGHRTVGHAQSVHGGSSVLEPTRMSGSVLGPVGQSIVRKVSIHDEQNFSIEQDVHISIIKRGEGWLALILIDSGRDLDEGWVGAWDSSLHQCSRVEEIFSPVIMKEPRVCFQGADEGENPPVTAQRRPFSQSTSLLSGEQYGYYLHAPTMRVDAFYALHDVFAFVASAENQFLNMLNAKYLSNTRRYSTISQLEKELTNLRYHNMIVRDHASQLQRTIDCIQNRWDPHWIRPKRPRPPNRQSPPAGPEQGPEHLLAAHESEVQRTEAAASMLLRDFHGLLRKAQELSQRYNERIDEIRTSNMLAESRKATEQARSVTRLSLLAFLFLPLSFTTSFFGMNFRELGPDLSLWIWAVTSVPVFVFALLCCFWADVVKGISLFGRRGRKQSR</sequence>
<keyword evidence="2 7" id="KW-0812">Transmembrane</keyword>
<feature type="region of interest" description="Disordered" evidence="6">
    <location>
        <begin position="1"/>
        <end position="23"/>
    </location>
</feature>
<accession>A0A0D2A0M3</accession>
<dbReference type="RefSeq" id="XP_016254177.1">
    <property type="nucleotide sequence ID" value="XM_016387249.1"/>
</dbReference>
<feature type="coiled-coil region" evidence="5">
    <location>
        <begin position="429"/>
        <end position="474"/>
    </location>
</feature>
<name>A0A0D2A0M3_9EURO</name>
<organism evidence="8 9">
    <name type="scientific">Cladophialophora immunda</name>
    <dbReference type="NCBI Taxonomy" id="569365"/>
    <lineage>
        <taxon>Eukaryota</taxon>
        <taxon>Fungi</taxon>
        <taxon>Dikarya</taxon>
        <taxon>Ascomycota</taxon>
        <taxon>Pezizomycotina</taxon>
        <taxon>Eurotiomycetes</taxon>
        <taxon>Chaetothyriomycetidae</taxon>
        <taxon>Chaetothyriales</taxon>
        <taxon>Herpotrichiellaceae</taxon>
        <taxon>Cladophialophora</taxon>
    </lineage>
</organism>
<feature type="transmembrane region" description="Helical" evidence="7">
    <location>
        <begin position="490"/>
        <end position="511"/>
    </location>
</feature>
<keyword evidence="4 7" id="KW-0472">Membrane</keyword>
<evidence type="ECO:0000256" key="6">
    <source>
        <dbReference type="SAM" id="MobiDB-lite"/>
    </source>
</evidence>
<feature type="transmembrane region" description="Helical" evidence="7">
    <location>
        <begin position="523"/>
        <end position="546"/>
    </location>
</feature>